<dbReference type="CDD" id="cd18793">
    <property type="entry name" value="SF2_C_SNF"/>
    <property type="match status" value="1"/>
</dbReference>
<protein>
    <recommendedName>
        <fullName evidence="3">DNA helicase</fullName>
        <ecNumber evidence="3">3.6.4.12</ecNumber>
    </recommendedName>
</protein>
<keyword evidence="4" id="KW-0547">Nucleotide-binding</keyword>
<proteinExistence type="inferred from homology"/>
<dbReference type="InterPro" id="IPR014001">
    <property type="entry name" value="Helicase_ATP-bd"/>
</dbReference>
<dbReference type="InterPro" id="IPR001650">
    <property type="entry name" value="Helicase_C-like"/>
</dbReference>
<dbReference type="SUPFAM" id="SSF52540">
    <property type="entry name" value="P-loop containing nucleoside triphosphate hydrolases"/>
    <property type="match status" value="2"/>
</dbReference>
<dbReference type="SMART" id="SM00487">
    <property type="entry name" value="DEXDc"/>
    <property type="match status" value="1"/>
</dbReference>
<dbReference type="InterPro" id="IPR027417">
    <property type="entry name" value="P-loop_NTPase"/>
</dbReference>
<feature type="compositionally biased region" description="Polar residues" evidence="11">
    <location>
        <begin position="452"/>
        <end position="462"/>
    </location>
</feature>
<feature type="compositionally biased region" description="Acidic residues" evidence="11">
    <location>
        <begin position="320"/>
        <end position="341"/>
    </location>
</feature>
<dbReference type="GO" id="GO:0005524">
    <property type="term" value="F:ATP binding"/>
    <property type="evidence" value="ECO:0007669"/>
    <property type="project" value="UniProtKB-KW"/>
</dbReference>
<evidence type="ECO:0000256" key="6">
    <source>
        <dbReference type="ARBA" id="ARBA00022806"/>
    </source>
</evidence>
<dbReference type="PROSITE" id="PS51194">
    <property type="entry name" value="HELICASE_CTER"/>
    <property type="match status" value="1"/>
</dbReference>
<evidence type="ECO:0000256" key="9">
    <source>
        <dbReference type="ARBA" id="ARBA00023125"/>
    </source>
</evidence>
<dbReference type="Proteomes" id="UP000053815">
    <property type="component" value="Unassembled WGS sequence"/>
</dbReference>
<dbReference type="PANTHER" id="PTHR10799">
    <property type="entry name" value="SNF2/RAD54 HELICASE FAMILY"/>
    <property type="match status" value="1"/>
</dbReference>
<feature type="compositionally biased region" description="Basic and acidic residues" evidence="11">
    <location>
        <begin position="140"/>
        <end position="150"/>
    </location>
</feature>
<evidence type="ECO:0000256" key="2">
    <source>
        <dbReference type="ARBA" id="ARBA00007025"/>
    </source>
</evidence>
<feature type="compositionally biased region" description="Low complexity" evidence="11">
    <location>
        <begin position="59"/>
        <end position="70"/>
    </location>
</feature>
<keyword evidence="10" id="KW-0539">Nucleus</keyword>
<dbReference type="Pfam" id="PF00271">
    <property type="entry name" value="Helicase_C"/>
    <property type="match status" value="1"/>
</dbReference>
<sequence>MPPSFSPSSKPRTTTKTINSFFSPVKKPVENDARSKIKVSPNLKSINRSMFASKSSAFSLPNSRSGSSSSTENLTETFGKVGFNSKPKKPLIDLTSASAPRRRLKQQRRPIDSDDEDDGEDDDEMLANSDGDDDEAIVAENKRVLRERKPVMNRIIFSSDEEADLDNEEDEDEEDRDEQADEDDTEDDDKGSTSTNSKKRRQPFSDSEDDLMEDEDDQLYDEKPAKTFNLHQKTKQMKKMHLLKSHLSQLANGSTVPDKEIRAALRKDPSVVNAYQSLVTKAASTPKQVKRPRLTPKYYTEKDGVVELNDSNSNSVIEISESEQEEEDDSGDDDDDDDSDAEEGRQVENRQQKQTAVVLYFNTCSSKDFQIMTGCKSASADKLIELRPFADEDDLELKLRQTKGLSAKYIENCYEMMSGYRAVDQIIKKVENLGVKLRNTINIWEELNNSRQSSPAAATTAKSNDDDDDDDQPGMSLASISLDRAKANSVRYQDALDGYLTQQPDIVNPEMTLKDYQILGVNWMLLLYRKGISGILADEMGLGKTAQVISFLGRLTEIGETGPHLIVVPSSTIQNWEREFERFCPDLEIRVYHGSQQERIEQRMNLLHENQENEFQVIITTYNLASGHADDRKFFKRLGCQSMILDEGHMVKNCTSARYKSLMGIKTPFRLLLTGTPLQNNLQELVSLLTFIMPATFAQHEEDIRSIFKIRKSQTNEAKNSELGTAADETSIQVLAKERISRAKRMMTPFVLRRKKENVLKDLPSKEQIIELCDMTEGQAKLYNQIIEQTKKKYQAMESAATTTADTLQEQKPVVAEKRTDMQAQFEDMSNVVIHLRKAADHPLMFRNVYTDDMLRDMAKELHKDVKYWDSNLEYMYEDLTVMSDFEIDRFCREEKRIQHYSLKNQEWMDSGKIERLKLLLPKFKKEGNKVLIFSQFTKMLDILELVMQTIDISFLRLDGETKVMERQSLIDEFNDNADINVFLLSTKAGGFGINLTSANIVVLYDIDFNPQNDKQAEDRAHRVGQTKDVIIHKLICRDTIEEYILKMANMKLRLDKNMSSADDEVLEEEVNVTSTGNRQGVHSILKEAFLIADNRAK</sequence>
<organism evidence="14">
    <name type="scientific">Mucor ambiguus</name>
    <dbReference type="NCBI Taxonomy" id="91626"/>
    <lineage>
        <taxon>Eukaryota</taxon>
        <taxon>Fungi</taxon>
        <taxon>Fungi incertae sedis</taxon>
        <taxon>Mucoromycota</taxon>
        <taxon>Mucoromycotina</taxon>
        <taxon>Mucoromycetes</taxon>
        <taxon>Mucorales</taxon>
        <taxon>Mucorineae</taxon>
        <taxon>Mucoraceae</taxon>
        <taxon>Mucor</taxon>
    </lineage>
</organism>
<feature type="compositionally biased region" description="Acidic residues" evidence="11">
    <location>
        <begin position="159"/>
        <end position="189"/>
    </location>
</feature>
<keyword evidence="8" id="KW-0156">Chromatin regulator</keyword>
<feature type="domain" description="Helicase ATP-binding" evidence="12">
    <location>
        <begin position="525"/>
        <end position="695"/>
    </location>
</feature>
<name>A0A0C9MG51_9FUNG</name>
<dbReference type="GO" id="GO:0005634">
    <property type="term" value="C:nucleus"/>
    <property type="evidence" value="ECO:0007669"/>
    <property type="project" value="UniProtKB-SubCell"/>
</dbReference>
<keyword evidence="7" id="KW-0067">ATP-binding</keyword>
<reference evidence="14" key="1">
    <citation type="submission" date="2014-09" db="EMBL/GenBank/DDBJ databases">
        <title>Draft genome sequence of an oleaginous Mucoromycotina fungus Mucor ambiguus NBRC6742.</title>
        <authorList>
            <person name="Takeda I."/>
            <person name="Yamane N."/>
            <person name="Morita T."/>
            <person name="Tamano K."/>
            <person name="Machida M."/>
            <person name="Baker S."/>
            <person name="Koike H."/>
        </authorList>
    </citation>
    <scope>NUCLEOTIDE SEQUENCE</scope>
    <source>
        <strain evidence="14">NBRC 6742</strain>
    </source>
</reference>
<keyword evidence="9" id="KW-0238">DNA-binding</keyword>
<comment type="subcellular location">
    <subcellularLocation>
        <location evidence="1">Nucleus</location>
    </subcellularLocation>
</comment>
<feature type="region of interest" description="Disordered" evidence="11">
    <location>
        <begin position="48"/>
        <end position="235"/>
    </location>
</feature>
<evidence type="ECO:0000256" key="10">
    <source>
        <dbReference type="ARBA" id="ARBA00023242"/>
    </source>
</evidence>
<dbReference type="Gene3D" id="3.40.50.300">
    <property type="entry name" value="P-loop containing nucleotide triphosphate hydrolases"/>
    <property type="match status" value="1"/>
</dbReference>
<evidence type="ECO:0000256" key="5">
    <source>
        <dbReference type="ARBA" id="ARBA00022801"/>
    </source>
</evidence>
<evidence type="ECO:0000259" key="12">
    <source>
        <dbReference type="PROSITE" id="PS51192"/>
    </source>
</evidence>
<feature type="domain" description="Helicase C-terminal" evidence="13">
    <location>
        <begin position="916"/>
        <end position="1059"/>
    </location>
</feature>
<evidence type="ECO:0000256" key="8">
    <source>
        <dbReference type="ARBA" id="ARBA00022853"/>
    </source>
</evidence>
<dbReference type="GO" id="GO:0006325">
    <property type="term" value="P:chromatin organization"/>
    <property type="evidence" value="ECO:0007669"/>
    <property type="project" value="UniProtKB-KW"/>
</dbReference>
<feature type="compositionally biased region" description="Acidic residues" evidence="11">
    <location>
        <begin position="113"/>
        <end position="137"/>
    </location>
</feature>
<dbReference type="InterPro" id="IPR049730">
    <property type="entry name" value="SNF2/RAD54-like_C"/>
</dbReference>
<gene>
    <name evidence="14" type="ORF">MAM1_0283c09218</name>
</gene>
<dbReference type="FunFam" id="3.40.50.10810:FF:000014">
    <property type="entry name" value="SWI/SNF-related matrix-associated actin-dependent regulator of chromatin subfamily A containing DEAD/H box 1"/>
    <property type="match status" value="1"/>
</dbReference>
<dbReference type="STRING" id="91626.A0A0C9MG51"/>
<evidence type="ECO:0000259" key="13">
    <source>
        <dbReference type="PROSITE" id="PS51194"/>
    </source>
</evidence>
<dbReference type="InterPro" id="IPR000330">
    <property type="entry name" value="SNF2_N"/>
</dbReference>
<dbReference type="PROSITE" id="PS51192">
    <property type="entry name" value="HELICASE_ATP_BIND_1"/>
    <property type="match status" value="1"/>
</dbReference>
<feature type="region of interest" description="Disordered" evidence="11">
    <location>
        <begin position="452"/>
        <end position="476"/>
    </location>
</feature>
<feature type="region of interest" description="Disordered" evidence="11">
    <location>
        <begin position="1"/>
        <end position="36"/>
    </location>
</feature>
<dbReference type="EMBL" id="DF836572">
    <property type="protein sequence ID" value="GAN09686.1"/>
    <property type="molecule type" value="Genomic_DNA"/>
</dbReference>
<comment type="similarity">
    <text evidence="2">Belongs to the SNF2/RAD54 helicase family.</text>
</comment>
<evidence type="ECO:0000313" key="14">
    <source>
        <dbReference type="EMBL" id="GAN09686.1"/>
    </source>
</evidence>
<feature type="compositionally biased region" description="Polar residues" evidence="11">
    <location>
        <begin position="48"/>
        <end position="58"/>
    </location>
</feature>
<dbReference type="Pfam" id="PF00176">
    <property type="entry name" value="SNF2-rel_dom"/>
    <property type="match status" value="1"/>
</dbReference>
<dbReference type="GO" id="GO:0016787">
    <property type="term" value="F:hydrolase activity"/>
    <property type="evidence" value="ECO:0007669"/>
    <property type="project" value="UniProtKB-KW"/>
</dbReference>
<dbReference type="GO" id="GO:0005694">
    <property type="term" value="C:chromosome"/>
    <property type="evidence" value="ECO:0007669"/>
    <property type="project" value="UniProtKB-ARBA"/>
</dbReference>
<evidence type="ECO:0000256" key="1">
    <source>
        <dbReference type="ARBA" id="ARBA00004123"/>
    </source>
</evidence>
<dbReference type="InterPro" id="IPR038718">
    <property type="entry name" value="SNF2-like_sf"/>
</dbReference>
<feature type="compositionally biased region" description="Low complexity" evidence="11">
    <location>
        <begin position="310"/>
        <end position="319"/>
    </location>
</feature>
<accession>A0A0C9MG51</accession>
<dbReference type="GO" id="GO:0003678">
    <property type="term" value="F:DNA helicase activity"/>
    <property type="evidence" value="ECO:0007669"/>
    <property type="project" value="UniProtKB-EC"/>
</dbReference>
<evidence type="ECO:0000256" key="11">
    <source>
        <dbReference type="SAM" id="MobiDB-lite"/>
    </source>
</evidence>
<feature type="compositionally biased region" description="Basic and acidic residues" evidence="11">
    <location>
        <begin position="342"/>
        <end position="351"/>
    </location>
</feature>
<feature type="compositionally biased region" description="Acidic residues" evidence="11">
    <location>
        <begin position="206"/>
        <end position="219"/>
    </location>
</feature>
<keyword evidence="6" id="KW-0347">Helicase</keyword>
<feature type="compositionally biased region" description="Low complexity" evidence="11">
    <location>
        <begin position="1"/>
        <end position="17"/>
    </location>
</feature>
<dbReference type="GO" id="GO:0003677">
    <property type="term" value="F:DNA binding"/>
    <property type="evidence" value="ECO:0007669"/>
    <property type="project" value="UniProtKB-KW"/>
</dbReference>
<dbReference type="Gene3D" id="3.40.50.10810">
    <property type="entry name" value="Tandem AAA-ATPase domain"/>
    <property type="match status" value="1"/>
</dbReference>
<dbReference type="EC" id="3.6.4.12" evidence="3"/>
<evidence type="ECO:0000256" key="3">
    <source>
        <dbReference type="ARBA" id="ARBA00012551"/>
    </source>
</evidence>
<dbReference type="OrthoDB" id="448448at2759"/>
<evidence type="ECO:0000313" key="15">
    <source>
        <dbReference type="Proteomes" id="UP000053815"/>
    </source>
</evidence>
<dbReference type="AlphaFoldDB" id="A0A0C9MG51"/>
<dbReference type="SMART" id="SM00490">
    <property type="entry name" value="HELICc"/>
    <property type="match status" value="1"/>
</dbReference>
<feature type="region of interest" description="Disordered" evidence="11">
    <location>
        <begin position="283"/>
        <end position="351"/>
    </location>
</feature>
<evidence type="ECO:0000256" key="7">
    <source>
        <dbReference type="ARBA" id="ARBA00022840"/>
    </source>
</evidence>
<keyword evidence="15" id="KW-1185">Reference proteome</keyword>
<keyword evidence="5" id="KW-0378">Hydrolase</keyword>
<evidence type="ECO:0000256" key="4">
    <source>
        <dbReference type="ARBA" id="ARBA00022741"/>
    </source>
</evidence>